<dbReference type="Proteomes" id="UP000501107">
    <property type="component" value="Plasmid unnamed3"/>
</dbReference>
<dbReference type="RefSeq" id="WP_000167400.1">
    <property type="nucleotide sequence ID" value="NZ_CP009334.1"/>
</dbReference>
<gene>
    <name evidence="1" type="ORF">BF38_5813</name>
    <name evidence="2" type="ORF">FO599_01815</name>
    <name evidence="3" type="ORF">FOC89_01805</name>
</gene>
<dbReference type="EMBL" id="CP009334">
    <property type="protein sequence ID" value="AJG73819.1"/>
    <property type="molecule type" value="Genomic_DNA"/>
</dbReference>
<reference evidence="2" key="2">
    <citation type="submission" date="2019-07" db="EMBL/GenBank/DDBJ databases">
        <title>Phylogenomic Reclassification of ATCC Bacillus Strains and Various Taxa within the Genus Bacillus.</title>
        <authorList>
            <person name="Riojas M.A."/>
            <person name="Frank A.M."/>
            <person name="Fenn S.L."/>
            <person name="King S.P."/>
            <person name="Brower S.M."/>
            <person name="Hazbon M.H."/>
        </authorList>
    </citation>
    <scope>NUCLEOTIDE SEQUENCE</scope>
    <source>
        <strain evidence="2">ATCC 35646</strain>
    </source>
</reference>
<evidence type="ECO:0000313" key="3">
    <source>
        <dbReference type="EMBL" id="QKH22747.1"/>
    </source>
</evidence>
<organism evidence="3 5">
    <name type="scientific">Bacillus thuringiensis</name>
    <dbReference type="NCBI Taxonomy" id="1428"/>
    <lineage>
        <taxon>Bacteria</taxon>
        <taxon>Bacillati</taxon>
        <taxon>Bacillota</taxon>
        <taxon>Bacilli</taxon>
        <taxon>Bacillales</taxon>
        <taxon>Bacillaceae</taxon>
        <taxon>Bacillus</taxon>
        <taxon>Bacillus cereus group</taxon>
    </lineage>
</organism>
<geneLocation type="plasmid" evidence="3 5">
    <name>unnamed3</name>
</geneLocation>
<evidence type="ECO:0000313" key="2">
    <source>
        <dbReference type="EMBL" id="MDR4174868.1"/>
    </source>
</evidence>
<dbReference type="EMBL" id="CP053979">
    <property type="protein sequence ID" value="QKH22747.1"/>
    <property type="molecule type" value="Genomic_DNA"/>
</dbReference>
<protein>
    <submittedName>
        <fullName evidence="3">Uncharacterized protein</fullName>
    </submittedName>
</protein>
<dbReference type="AlphaFoldDB" id="A0A0B5N7S7"/>
<dbReference type="Proteomes" id="UP000031876">
    <property type="component" value="Plasmid 2"/>
</dbReference>
<proteinExistence type="predicted"/>
<sequence length="212" mass="23958">MTKSIKQEAYTTLGKFLQTDNGSLVFGYNKNYEVTGVARTKEQLKEVIQTKGIAGVIFPMTQPHATGYDFVTGEKYKTLKGRAGDIKDYTEKENHNLYEYSTNIDEMIRENTNFIEPFMEFLDKIDASYGCITEQPVSGHNSTYEAVITLSGCRVRVSKHGTVVTLSPNYLVVHDSTKDTDINFYSTFMARVLNVDENIMKDVLVKCLQNKG</sequence>
<keyword evidence="3" id="KW-0614">Plasmid</keyword>
<evidence type="ECO:0000313" key="1">
    <source>
        <dbReference type="EMBL" id="AJG73819.1"/>
    </source>
</evidence>
<geneLocation type="plasmid" evidence="1 4">
    <name>2</name>
</geneLocation>
<accession>A0A0B5N7S7</accession>
<dbReference type="EMBL" id="VKQN01000001">
    <property type="protein sequence ID" value="MDR4174868.1"/>
    <property type="molecule type" value="Genomic_DNA"/>
</dbReference>
<name>A0A0B5N7S7_BACTU</name>
<evidence type="ECO:0000313" key="4">
    <source>
        <dbReference type="Proteomes" id="UP000031876"/>
    </source>
</evidence>
<dbReference type="KEGG" id="btw:BF38_5813"/>
<reference evidence="1 4" key="1">
    <citation type="journal article" date="2015" name="Genome Announc.">
        <title>Complete genome sequences for 35 biothreat assay-relevant bacillus species.</title>
        <authorList>
            <person name="Johnson S.L."/>
            <person name="Daligault H.E."/>
            <person name="Davenport K.W."/>
            <person name="Jaissle J."/>
            <person name="Frey K.G."/>
            <person name="Ladner J.T."/>
            <person name="Broomall S.M."/>
            <person name="Bishop-Lilly K.A."/>
            <person name="Bruce D.C."/>
            <person name="Gibbons H.S."/>
            <person name="Coyne S.R."/>
            <person name="Lo C.C."/>
            <person name="Meincke L."/>
            <person name="Munk A.C."/>
            <person name="Koroleva G.I."/>
            <person name="Rosenzweig C.N."/>
            <person name="Palacios G.F."/>
            <person name="Redden C.L."/>
            <person name="Minogue T.D."/>
            <person name="Chain P.S."/>
        </authorList>
    </citation>
    <scope>NUCLEOTIDE SEQUENCE [LARGE SCALE GENOMIC DNA]</scope>
    <source>
        <strain evidence="1 4">HD1011</strain>
        <plasmid evidence="1 4">2</plasmid>
    </source>
</reference>
<evidence type="ECO:0000313" key="5">
    <source>
        <dbReference type="Proteomes" id="UP000501107"/>
    </source>
</evidence>
<reference evidence="3 5" key="3">
    <citation type="submission" date="2020-05" db="EMBL/GenBank/DDBJ databases">
        <title>FDA dAtabase for Regulatory Grade micrObial Sequences (FDA-ARGOS): Supporting development and validation of Infectious Disease Dx tests.</title>
        <authorList>
            <person name="Nelson B."/>
            <person name="Plummer A."/>
            <person name="Tallon L."/>
            <person name="Sadzewicz L."/>
            <person name="Zhao X."/>
            <person name="Vavikolanu K."/>
            <person name="Mehta A."/>
            <person name="Aluvathingal J."/>
            <person name="Nadendla S."/>
            <person name="Myers T."/>
            <person name="Yan Y."/>
            <person name="Sichtig H."/>
        </authorList>
    </citation>
    <scope>NUCLEOTIDE SEQUENCE [LARGE SCALE GENOMIC DNA]</scope>
    <source>
        <strain evidence="3 5">FDAARGOS_795</strain>
        <plasmid evidence="3 5">unnamed3</plasmid>
    </source>
</reference>
<dbReference type="Proteomes" id="UP001181533">
    <property type="component" value="Unassembled WGS sequence"/>
</dbReference>